<dbReference type="InterPro" id="IPR010064">
    <property type="entry name" value="HK97-gp10_tail"/>
</dbReference>
<dbReference type="Pfam" id="PF04883">
    <property type="entry name" value="HK97-gp10_like"/>
    <property type="match status" value="1"/>
</dbReference>
<dbReference type="EMBL" id="JASKHM010000024">
    <property type="protein sequence ID" value="MEQ4486726.1"/>
    <property type="molecule type" value="Genomic_DNA"/>
</dbReference>
<protein>
    <submittedName>
        <fullName evidence="1">HK97 gp10 family phage protein</fullName>
    </submittedName>
</protein>
<comment type="caution">
    <text evidence="1">The sequence shown here is derived from an EMBL/GenBank/DDBJ whole genome shotgun (WGS) entry which is preliminary data.</text>
</comment>
<evidence type="ECO:0000313" key="2">
    <source>
        <dbReference type="Proteomes" id="UP001493487"/>
    </source>
</evidence>
<name>A0ABV1L395_9BACL</name>
<keyword evidence="2" id="KW-1185">Reference proteome</keyword>
<dbReference type="Proteomes" id="UP001493487">
    <property type="component" value="Unassembled WGS sequence"/>
</dbReference>
<proteinExistence type="predicted"/>
<organism evidence="1 2">
    <name type="scientific">Cohnella silvisoli</name>
    <dbReference type="NCBI Taxonomy" id="2873699"/>
    <lineage>
        <taxon>Bacteria</taxon>
        <taxon>Bacillati</taxon>
        <taxon>Bacillota</taxon>
        <taxon>Bacilli</taxon>
        <taxon>Bacillales</taxon>
        <taxon>Paenibacillaceae</taxon>
        <taxon>Cohnella</taxon>
    </lineage>
</organism>
<evidence type="ECO:0000313" key="1">
    <source>
        <dbReference type="EMBL" id="MEQ4486726.1"/>
    </source>
</evidence>
<reference evidence="1 2" key="1">
    <citation type="journal article" date="2023" name="Genome Announc.">
        <title>Pan-Genome Analyses of the Genus Cohnella and Proposal of the Novel Species Cohnella silvisoli sp. nov., Isolated from Forest Soil.</title>
        <authorList>
            <person name="Wang C."/>
            <person name="Mao L."/>
            <person name="Bao G."/>
            <person name="Zhu H."/>
        </authorList>
    </citation>
    <scope>NUCLEOTIDE SEQUENCE [LARGE SCALE GENOMIC DNA]</scope>
    <source>
        <strain evidence="1 2">NL03-T5-1</strain>
    </source>
</reference>
<gene>
    <name evidence="1" type="ORF">QJS35_30550</name>
</gene>
<dbReference type="RefSeq" id="WP_232189807.1">
    <property type="nucleotide sequence ID" value="NZ_JAIOAP010000023.1"/>
</dbReference>
<sequence length="134" mass="15490">MAGMGKFDFSELEAYHKRLKQMNAALPAFRIECIKELAARLMAKVIARTPVGPTGDLRRGWTIGEVVQTGTTYEVEIINAVDYALYVEYGHRTPDHTGWVEGRFMLTISEEELERELPALLERKHQEFMNRYLR</sequence>
<accession>A0ABV1L395</accession>